<feature type="domain" description="Histidine phosphotransferase ChpT C-terminal" evidence="1">
    <location>
        <begin position="78"/>
        <end position="193"/>
    </location>
</feature>
<dbReference type="GeneID" id="92503639"/>
<organism evidence="2 3">
    <name type="scientific">Salipiger bermudensis (strain DSM 26914 / JCM 13377 / KCTC 12554 / HTCC2601)</name>
    <name type="common">Pelagibaca bermudensis</name>
    <dbReference type="NCBI Taxonomy" id="314265"/>
    <lineage>
        <taxon>Bacteria</taxon>
        <taxon>Pseudomonadati</taxon>
        <taxon>Pseudomonadota</taxon>
        <taxon>Alphaproteobacteria</taxon>
        <taxon>Rhodobacterales</taxon>
        <taxon>Roseobacteraceae</taxon>
        <taxon>Salipiger</taxon>
    </lineage>
</organism>
<evidence type="ECO:0000313" key="2">
    <source>
        <dbReference type="EMBL" id="EAU44598.1"/>
    </source>
</evidence>
<dbReference type="HOGENOM" id="CLU_086320_1_0_5"/>
<sequence length="200" mass="20293">MSNDSARIAGLVGSRICHDLVSPVGAISNGLELIALAGQPGPEEMALISQSCSSATARINLFRMAFGAASADQQIGGAEARKLLAGYCAGGRLSIDWLPSGDAERQDMQLAMLAALCCESALPLGGKVAVAEDGGGWRVTGTGPRLNIEAAAWAMLSGGALPDDLPPARVHFALLGALAPERGRKLDVSTGEAAVSVAIS</sequence>
<dbReference type="InterPro" id="IPR036890">
    <property type="entry name" value="HATPase_C_sf"/>
</dbReference>
<accession>Q0FK83</accession>
<comment type="caution">
    <text evidence="2">The sequence shown here is derived from an EMBL/GenBank/DDBJ whole genome shotgun (WGS) entry which is preliminary data.</text>
</comment>
<reference evidence="2 3" key="1">
    <citation type="journal article" date="2010" name="J. Bacteriol.">
        <title>Genome sequences of Pelagibaca bermudensis HTCC2601T and Maritimibacter alkaliphilus HTCC2654T, the type strains of two marine Roseobacter genera.</title>
        <authorList>
            <person name="Thrash J.C."/>
            <person name="Cho J.C."/>
            <person name="Ferriera S."/>
            <person name="Johnson J."/>
            <person name="Vergin K.L."/>
            <person name="Giovannoni S.J."/>
        </authorList>
    </citation>
    <scope>NUCLEOTIDE SEQUENCE [LARGE SCALE GENOMIC DNA]</scope>
    <source>
        <strain evidence="3">DSM 26914 / JCM 13377 / KCTC 12554 / HTCC2601</strain>
    </source>
</reference>
<dbReference type="Gene3D" id="1.10.287.130">
    <property type="match status" value="1"/>
</dbReference>
<dbReference type="AlphaFoldDB" id="Q0FK83"/>
<dbReference type="OrthoDB" id="9803702at2"/>
<evidence type="ECO:0000313" key="3">
    <source>
        <dbReference type="Proteomes" id="UP000006230"/>
    </source>
</evidence>
<dbReference type="InterPro" id="IPR018762">
    <property type="entry name" value="ChpT_C"/>
</dbReference>
<dbReference type="eggNOG" id="COG5385">
    <property type="taxonomic scope" value="Bacteria"/>
</dbReference>
<dbReference type="STRING" id="314265.R2601_22457"/>
<gene>
    <name evidence="2" type="ORF">R2601_22457</name>
</gene>
<evidence type="ECO:0000259" key="1">
    <source>
        <dbReference type="Pfam" id="PF10090"/>
    </source>
</evidence>
<dbReference type="RefSeq" id="WP_007799635.1">
    <property type="nucleotide sequence ID" value="NZ_DS022276.1"/>
</dbReference>
<keyword evidence="3" id="KW-1185">Reference proteome</keyword>
<dbReference type="Pfam" id="PF10090">
    <property type="entry name" value="HPTransfase"/>
    <property type="match status" value="1"/>
</dbReference>
<dbReference type="Gene3D" id="3.30.565.10">
    <property type="entry name" value="Histidine kinase-like ATPase, C-terminal domain"/>
    <property type="match status" value="1"/>
</dbReference>
<name>Q0FK83_SALBH</name>
<proteinExistence type="predicted"/>
<dbReference type="EMBL" id="AATQ01000042">
    <property type="protein sequence ID" value="EAU44598.1"/>
    <property type="molecule type" value="Genomic_DNA"/>
</dbReference>
<protein>
    <recommendedName>
        <fullName evidence="1">Histidine phosphotransferase ChpT C-terminal domain-containing protein</fullName>
    </recommendedName>
</protein>
<dbReference type="Proteomes" id="UP000006230">
    <property type="component" value="Unassembled WGS sequence"/>
</dbReference>